<keyword evidence="3" id="KW-0238">DNA-binding</keyword>
<proteinExistence type="inferred from homology"/>
<dbReference type="SUPFAM" id="SSF46785">
    <property type="entry name" value="Winged helix' DNA-binding domain"/>
    <property type="match status" value="1"/>
</dbReference>
<name>A0ABQ4G1W8_9ACTN</name>
<dbReference type="Pfam" id="PF03466">
    <property type="entry name" value="LysR_substrate"/>
    <property type="match status" value="1"/>
</dbReference>
<dbReference type="SUPFAM" id="SSF53850">
    <property type="entry name" value="Periplasmic binding protein-like II"/>
    <property type="match status" value="1"/>
</dbReference>
<dbReference type="InterPro" id="IPR036388">
    <property type="entry name" value="WH-like_DNA-bd_sf"/>
</dbReference>
<organism evidence="6 7">
    <name type="scientific">Microbispora corallina</name>
    <dbReference type="NCBI Taxonomy" id="83302"/>
    <lineage>
        <taxon>Bacteria</taxon>
        <taxon>Bacillati</taxon>
        <taxon>Actinomycetota</taxon>
        <taxon>Actinomycetes</taxon>
        <taxon>Streptosporangiales</taxon>
        <taxon>Streptosporangiaceae</taxon>
        <taxon>Microbispora</taxon>
    </lineage>
</organism>
<comment type="caution">
    <text evidence="6">The sequence shown here is derived from an EMBL/GenBank/DDBJ whole genome shotgun (WGS) entry which is preliminary data.</text>
</comment>
<keyword evidence="7" id="KW-1185">Reference proteome</keyword>
<reference evidence="6 7" key="1">
    <citation type="submission" date="2021-01" db="EMBL/GenBank/DDBJ databases">
        <title>Whole genome shotgun sequence of Microbispora corallina NBRC 16416.</title>
        <authorList>
            <person name="Komaki H."/>
            <person name="Tamura T."/>
        </authorList>
    </citation>
    <scope>NUCLEOTIDE SEQUENCE [LARGE SCALE GENOMIC DNA]</scope>
    <source>
        <strain evidence="6 7">NBRC 16416</strain>
    </source>
</reference>
<evidence type="ECO:0000256" key="1">
    <source>
        <dbReference type="ARBA" id="ARBA00009437"/>
    </source>
</evidence>
<evidence type="ECO:0000259" key="5">
    <source>
        <dbReference type="PROSITE" id="PS50931"/>
    </source>
</evidence>
<protein>
    <submittedName>
        <fullName evidence="6">LysR family transcriptional regulator</fullName>
    </submittedName>
</protein>
<evidence type="ECO:0000256" key="3">
    <source>
        <dbReference type="ARBA" id="ARBA00023125"/>
    </source>
</evidence>
<evidence type="ECO:0000313" key="6">
    <source>
        <dbReference type="EMBL" id="GIH41062.1"/>
    </source>
</evidence>
<feature type="domain" description="HTH lysR-type" evidence="5">
    <location>
        <begin position="1"/>
        <end position="59"/>
    </location>
</feature>
<evidence type="ECO:0000256" key="2">
    <source>
        <dbReference type="ARBA" id="ARBA00023015"/>
    </source>
</evidence>
<dbReference type="Gene3D" id="1.10.10.10">
    <property type="entry name" value="Winged helix-like DNA-binding domain superfamily/Winged helix DNA-binding domain"/>
    <property type="match status" value="1"/>
</dbReference>
<dbReference type="Proteomes" id="UP000603904">
    <property type="component" value="Unassembled WGS sequence"/>
</dbReference>
<dbReference type="RefSeq" id="WP_204058428.1">
    <property type="nucleotide sequence ID" value="NZ_BAAAGP010000010.1"/>
</dbReference>
<dbReference type="PANTHER" id="PTHR30419:SF8">
    <property type="entry name" value="NITROGEN ASSIMILATION TRANSCRIPTIONAL ACTIVATOR-RELATED"/>
    <property type="match status" value="1"/>
</dbReference>
<dbReference type="Gene3D" id="3.40.190.290">
    <property type="match status" value="1"/>
</dbReference>
<dbReference type="CDD" id="cd05466">
    <property type="entry name" value="PBP2_LTTR_substrate"/>
    <property type="match status" value="1"/>
</dbReference>
<keyword evidence="2" id="KW-0805">Transcription regulation</keyword>
<dbReference type="PROSITE" id="PS50931">
    <property type="entry name" value="HTH_LYSR"/>
    <property type="match status" value="1"/>
</dbReference>
<dbReference type="PANTHER" id="PTHR30419">
    <property type="entry name" value="HTH-TYPE TRANSCRIPTIONAL REGULATOR YBHD"/>
    <property type="match status" value="1"/>
</dbReference>
<evidence type="ECO:0000313" key="7">
    <source>
        <dbReference type="Proteomes" id="UP000603904"/>
    </source>
</evidence>
<dbReference type="InterPro" id="IPR036390">
    <property type="entry name" value="WH_DNA-bd_sf"/>
</dbReference>
<dbReference type="EMBL" id="BOOC01000018">
    <property type="protein sequence ID" value="GIH41062.1"/>
    <property type="molecule type" value="Genomic_DNA"/>
</dbReference>
<dbReference type="Pfam" id="PF00126">
    <property type="entry name" value="HTH_1"/>
    <property type="match status" value="1"/>
</dbReference>
<sequence length="312" mass="32803">MHDVTRLAALVAVAEAGSITKAAARLGYTPPALSQQIAKLEREAGTTLVIRHRRGVTLTPAGALLVGHAQRVLDELERARHGLAAVAGLSGGRITIGTFTTAGIHLLPPVLAAFRRAHAGVQVNIREYEPPAGLPAVAAGEADLVLTHTYEHQPAVPLPTGITVEALLVEELVLVAAPGHALTDPAEPLPWRELSGRPLISGSRGLANREALEALFRREGLPAPVVAYETANYGMSCALAGGGMGLALVPRTVAEMSENALSIRRLAPPGLHRTISLVWRTDDRSPALATARALFKSTGRTLPRRAPEEPAP</sequence>
<evidence type="ECO:0000256" key="4">
    <source>
        <dbReference type="ARBA" id="ARBA00023163"/>
    </source>
</evidence>
<keyword evidence="4" id="KW-0804">Transcription</keyword>
<gene>
    <name evidence="6" type="ORF">Mco01_40620</name>
</gene>
<accession>A0ABQ4G1W8</accession>
<comment type="similarity">
    <text evidence="1">Belongs to the LysR transcriptional regulatory family.</text>
</comment>
<dbReference type="InterPro" id="IPR050950">
    <property type="entry name" value="HTH-type_LysR_regulators"/>
</dbReference>
<dbReference type="InterPro" id="IPR000847">
    <property type="entry name" value="LysR_HTH_N"/>
</dbReference>
<dbReference type="InterPro" id="IPR005119">
    <property type="entry name" value="LysR_subst-bd"/>
</dbReference>